<evidence type="ECO:0000259" key="4">
    <source>
        <dbReference type="SMART" id="SM00382"/>
    </source>
</evidence>
<dbReference type="InterPro" id="IPR003593">
    <property type="entry name" value="AAA+_ATPase"/>
</dbReference>
<feature type="domain" description="AAA+ ATPase" evidence="4">
    <location>
        <begin position="60"/>
        <end position="176"/>
    </location>
</feature>
<dbReference type="Pfam" id="PF12002">
    <property type="entry name" value="MgsA_C"/>
    <property type="match status" value="1"/>
</dbReference>
<dbReference type="Gene3D" id="1.10.3710.10">
    <property type="entry name" value="DNA polymerase III clamp loader subunits, C-terminal domain"/>
    <property type="match status" value="1"/>
</dbReference>
<dbReference type="SUPFAM" id="SSF48019">
    <property type="entry name" value="post-AAA+ oligomerization domain-like"/>
    <property type="match status" value="1"/>
</dbReference>
<gene>
    <name evidence="5" type="ORF">KIM372_10460</name>
</gene>
<dbReference type="Pfam" id="PF05496">
    <property type="entry name" value="RuvB_N"/>
    <property type="match status" value="1"/>
</dbReference>
<dbReference type="EMBL" id="AP026798">
    <property type="protein sequence ID" value="BDR53139.1"/>
    <property type="molecule type" value="Genomic_DNA"/>
</dbReference>
<protein>
    <submittedName>
        <fullName evidence="5">ATPase AAA</fullName>
    </submittedName>
</protein>
<proteinExistence type="predicted"/>
<keyword evidence="2" id="KW-0067">ATP-binding</keyword>
<dbReference type="CDD" id="cd18139">
    <property type="entry name" value="HLD_clamp_RarA"/>
    <property type="match status" value="1"/>
</dbReference>
<evidence type="ECO:0000313" key="5">
    <source>
        <dbReference type="EMBL" id="BDR53139.1"/>
    </source>
</evidence>
<sequence length="492" mass="52493">MADDLFAAADMPDEHTLPLAVRMRPRSLQEVVGQAKAIGPGTPLERLARAGASSQQKLTAPSSVILFGPPGVGKTTLAYIVARQSGRAFQELSAVTSGVKELREVLSGAHERLVAQGQETVLFIDEVHRFSKSQQDALLPAVENRDVTLVAATTENPSFSVISPLLSRSVVVKLEALEPADIGTLVDRAVEDERGLQGEVKLADEARERIIALAGGDARKALTILEAAAGAVTGGQARKKGARKPIISQQLVADVMDVASVRYDRKGDDHYDVASAFIKSMRGSDPDAALHYLARMLRAGEDPRFIARRIMIAAAEEVGMAAPQILQTTVAAAQAVAMIGMPEARIILSEAVIAVATAPKSNASYMAIDLALADVDAGNIGQVPLHLRNAPTKLMKAWGNHDGYRYAHDWPGAVAPQQYMPDELVGHVYYQPNDRGYEHEVGPRLERIRAILHSDEPGAPAPAARKPSDEGQGRASRPGEGEQEAGHTNTAA</sequence>
<name>A0ABM8B8D9_9BIFI</name>
<feature type="compositionally biased region" description="Basic and acidic residues" evidence="3">
    <location>
        <begin position="466"/>
        <end position="480"/>
    </location>
</feature>
<dbReference type="InterPro" id="IPR021886">
    <property type="entry name" value="MgsA_C"/>
</dbReference>
<dbReference type="Pfam" id="PF16193">
    <property type="entry name" value="AAA_assoc_2"/>
    <property type="match status" value="1"/>
</dbReference>
<feature type="region of interest" description="Disordered" evidence="3">
    <location>
        <begin position="453"/>
        <end position="492"/>
    </location>
</feature>
<dbReference type="Proteomes" id="UP001321766">
    <property type="component" value="Chromosome"/>
</dbReference>
<dbReference type="PANTHER" id="PTHR13779">
    <property type="entry name" value="WERNER HELICASE-INTERACTING PROTEIN 1 FAMILY MEMBER"/>
    <property type="match status" value="1"/>
</dbReference>
<accession>A0ABM8B8D9</accession>
<dbReference type="InterPro" id="IPR032423">
    <property type="entry name" value="AAA_assoc_2"/>
</dbReference>
<organism evidence="5 6">
    <name type="scientific">Bombiscardovia nodaiensis</name>
    <dbReference type="NCBI Taxonomy" id="2932181"/>
    <lineage>
        <taxon>Bacteria</taxon>
        <taxon>Bacillati</taxon>
        <taxon>Actinomycetota</taxon>
        <taxon>Actinomycetes</taxon>
        <taxon>Bifidobacteriales</taxon>
        <taxon>Bifidobacteriaceae</taxon>
        <taxon>Bombiscardovia</taxon>
    </lineage>
</organism>
<reference evidence="5 6" key="1">
    <citation type="journal article" date="2023" name="Microbiol. Spectr.">
        <title>Symbiosis of Carpenter Bees with Uncharacterized Lactic Acid Bacteria Showing NAD Auxotrophy.</title>
        <authorList>
            <person name="Kawasaki S."/>
            <person name="Ozawa K."/>
            <person name="Mori T."/>
            <person name="Yamamoto A."/>
            <person name="Ito M."/>
            <person name="Ohkuma M."/>
            <person name="Sakamoto M."/>
            <person name="Matsutani M."/>
        </authorList>
    </citation>
    <scope>NUCLEOTIDE SEQUENCE [LARGE SCALE GENOMIC DNA]</scope>
    <source>
        <strain evidence="5 6">Kim37-2</strain>
    </source>
</reference>
<keyword evidence="6" id="KW-1185">Reference proteome</keyword>
<dbReference type="CDD" id="cd00009">
    <property type="entry name" value="AAA"/>
    <property type="match status" value="1"/>
</dbReference>
<dbReference type="Gene3D" id="3.40.50.300">
    <property type="entry name" value="P-loop containing nucleotide triphosphate hydrolases"/>
    <property type="match status" value="1"/>
</dbReference>
<keyword evidence="1" id="KW-0547">Nucleotide-binding</keyword>
<dbReference type="SUPFAM" id="SSF52540">
    <property type="entry name" value="P-loop containing nucleoside triphosphate hydrolases"/>
    <property type="match status" value="1"/>
</dbReference>
<dbReference type="PANTHER" id="PTHR13779:SF7">
    <property type="entry name" value="ATPASE WRNIP1"/>
    <property type="match status" value="1"/>
</dbReference>
<dbReference type="InterPro" id="IPR051314">
    <property type="entry name" value="AAA_ATPase_RarA/MGS1/WRNIP1"/>
</dbReference>
<dbReference type="InterPro" id="IPR027417">
    <property type="entry name" value="P-loop_NTPase"/>
</dbReference>
<evidence type="ECO:0000313" key="6">
    <source>
        <dbReference type="Proteomes" id="UP001321766"/>
    </source>
</evidence>
<dbReference type="SMART" id="SM00382">
    <property type="entry name" value="AAA"/>
    <property type="match status" value="1"/>
</dbReference>
<dbReference type="InterPro" id="IPR008921">
    <property type="entry name" value="DNA_pol3_clamp-load_cplx_C"/>
</dbReference>
<evidence type="ECO:0000256" key="2">
    <source>
        <dbReference type="ARBA" id="ARBA00022840"/>
    </source>
</evidence>
<dbReference type="InterPro" id="IPR008824">
    <property type="entry name" value="RuvB-like_N"/>
</dbReference>
<dbReference type="Gene3D" id="1.20.272.10">
    <property type="match status" value="1"/>
</dbReference>
<dbReference type="Gene3D" id="1.10.8.60">
    <property type="match status" value="1"/>
</dbReference>
<evidence type="ECO:0000256" key="1">
    <source>
        <dbReference type="ARBA" id="ARBA00022741"/>
    </source>
</evidence>
<evidence type="ECO:0000256" key="3">
    <source>
        <dbReference type="SAM" id="MobiDB-lite"/>
    </source>
</evidence>